<name>A0A6A4M764_9ERIC</name>
<reference evidence="3 4" key="1">
    <citation type="journal article" date="2019" name="Genome Biol. Evol.">
        <title>The Rhododendron genome and chromosomal organization provide insight into shared whole-genome duplications across the heath family (Ericaceae).</title>
        <authorList>
            <person name="Soza V.L."/>
            <person name="Lindsley D."/>
            <person name="Waalkes A."/>
            <person name="Ramage E."/>
            <person name="Patwardhan R.P."/>
            <person name="Burton J.N."/>
            <person name="Adey A."/>
            <person name="Kumar A."/>
            <person name="Qiu R."/>
            <person name="Shendure J."/>
            <person name="Hall B."/>
        </authorList>
    </citation>
    <scope>NUCLEOTIDE SEQUENCE [LARGE SCALE GENOMIC DNA]</scope>
    <source>
        <strain evidence="3">RSF 1966-606</strain>
    </source>
</reference>
<proteinExistence type="inferred from homology"/>
<evidence type="ECO:0000256" key="1">
    <source>
        <dbReference type="ARBA" id="ARBA00010199"/>
    </source>
</evidence>
<keyword evidence="2" id="KW-0472">Membrane</keyword>
<comment type="similarity">
    <text evidence="1">Belongs to the multi antimicrobial extrusion (MATE) (TC 2.A.66.1) family.</text>
</comment>
<evidence type="ECO:0008006" key="5">
    <source>
        <dbReference type="Google" id="ProtNLM"/>
    </source>
</evidence>
<sequence>MEREEQKQPLIPKEGVTSREEIFTEVKKQLCLAGPIVSVNLLLCFLQMISVMFVGHLGELPLAGASMATSFASVTGFSLMVINLEIWSFEMMVLLSGLLPNPKLETSVLSICLNTCSVVYMIPLGLSGATSIRVSNELGAGRPQAARLAVCVVVCLVVTEGIIAGAVLILGRHVWGYCYSKEEKVVRYVGQMMILLAASHWLDGLQSVLSGTARGCGWQKIGAFANLGAYYLIGIPVGITLAFVYHIGGKGLWTGIVVALFAQASFLAIITLCTNWEKEAKKSSDRVYGSIIPVEASS</sequence>
<comment type="caution">
    <text evidence="3">The sequence shown here is derived from an EMBL/GenBank/DDBJ whole genome shotgun (WGS) entry which is preliminary data.</text>
</comment>
<dbReference type="GO" id="GO:0015297">
    <property type="term" value="F:antiporter activity"/>
    <property type="evidence" value="ECO:0007669"/>
    <property type="project" value="InterPro"/>
</dbReference>
<keyword evidence="2" id="KW-1133">Transmembrane helix</keyword>
<feature type="transmembrane region" description="Helical" evidence="2">
    <location>
        <begin position="32"/>
        <end position="55"/>
    </location>
</feature>
<dbReference type="Proteomes" id="UP000428333">
    <property type="component" value="Linkage Group LG02"/>
</dbReference>
<organism evidence="3 4">
    <name type="scientific">Rhododendron williamsianum</name>
    <dbReference type="NCBI Taxonomy" id="262921"/>
    <lineage>
        <taxon>Eukaryota</taxon>
        <taxon>Viridiplantae</taxon>
        <taxon>Streptophyta</taxon>
        <taxon>Embryophyta</taxon>
        <taxon>Tracheophyta</taxon>
        <taxon>Spermatophyta</taxon>
        <taxon>Magnoliopsida</taxon>
        <taxon>eudicotyledons</taxon>
        <taxon>Gunneridae</taxon>
        <taxon>Pentapetalae</taxon>
        <taxon>asterids</taxon>
        <taxon>Ericales</taxon>
        <taxon>Ericaceae</taxon>
        <taxon>Ericoideae</taxon>
        <taxon>Rhodoreae</taxon>
        <taxon>Rhododendron</taxon>
    </lineage>
</organism>
<evidence type="ECO:0000313" key="3">
    <source>
        <dbReference type="EMBL" id="KAE9464261.1"/>
    </source>
</evidence>
<evidence type="ECO:0000313" key="4">
    <source>
        <dbReference type="Proteomes" id="UP000428333"/>
    </source>
</evidence>
<feature type="transmembrane region" description="Helical" evidence="2">
    <location>
        <begin position="223"/>
        <end position="245"/>
    </location>
</feature>
<dbReference type="OrthoDB" id="2126698at2759"/>
<feature type="non-terminal residue" evidence="3">
    <location>
        <position position="1"/>
    </location>
</feature>
<dbReference type="InterPro" id="IPR002528">
    <property type="entry name" value="MATE_fam"/>
</dbReference>
<accession>A0A6A4M764</accession>
<keyword evidence="2" id="KW-0812">Transmembrane</keyword>
<keyword evidence="4" id="KW-1185">Reference proteome</keyword>
<dbReference type="AlphaFoldDB" id="A0A6A4M764"/>
<dbReference type="GO" id="GO:0042910">
    <property type="term" value="F:xenobiotic transmembrane transporter activity"/>
    <property type="evidence" value="ECO:0007669"/>
    <property type="project" value="InterPro"/>
</dbReference>
<dbReference type="Pfam" id="PF01554">
    <property type="entry name" value="MatE"/>
    <property type="match status" value="2"/>
</dbReference>
<feature type="transmembrane region" description="Helical" evidence="2">
    <location>
        <begin position="67"/>
        <end position="87"/>
    </location>
</feature>
<dbReference type="GO" id="GO:0016020">
    <property type="term" value="C:membrane"/>
    <property type="evidence" value="ECO:0007669"/>
    <property type="project" value="InterPro"/>
</dbReference>
<evidence type="ECO:0000256" key="2">
    <source>
        <dbReference type="SAM" id="Phobius"/>
    </source>
</evidence>
<protein>
    <recommendedName>
        <fullName evidence="5">Polysaccharide biosynthesis protein C-terminal domain-containing protein</fullName>
    </recommendedName>
</protein>
<dbReference type="EMBL" id="QEFC01000338">
    <property type="protein sequence ID" value="KAE9464261.1"/>
    <property type="molecule type" value="Genomic_DNA"/>
</dbReference>
<feature type="transmembrane region" description="Helical" evidence="2">
    <location>
        <begin position="251"/>
        <end position="273"/>
    </location>
</feature>
<feature type="transmembrane region" description="Helical" evidence="2">
    <location>
        <begin position="185"/>
        <end position="202"/>
    </location>
</feature>
<dbReference type="PANTHER" id="PTHR11206">
    <property type="entry name" value="MULTIDRUG RESISTANCE PROTEIN"/>
    <property type="match status" value="1"/>
</dbReference>
<gene>
    <name evidence="3" type="ORF">C3L33_03825</name>
</gene>
<feature type="transmembrane region" description="Helical" evidence="2">
    <location>
        <begin position="148"/>
        <end position="170"/>
    </location>
</feature>